<sequence>MRLIVRLSAMMALLCSLVTLLILSGSALSFFYLSQSRTERQFAALATTLDKALDDQPPPALARWLPYALNSSGVEQLIIRRGGHIVYHYSAPADIGSPSYGQRPRRLALAHHPEYQVLASYPIVPLAEVRTPGVTAPVGAAIIAIVLALLTVVHWLRRQIRPQESLESRARRIIHGERDTVRESAGESSSLTGHAIDRLLNDLAQAREQRGRVDILIRAFAARDAKTGLSNRLFFDSQLALQLDDSQESGPYGAVLLLRSPDGEIFEGRVGKTPENDLFHLFIDGISACAKRYPDALLARYFQGDLALLLPHGSLKEAESLAAQCIGALTTLTGLPAGRRENVLNIGICLYRRGQAAVDVMEAAEQAVREAVLQGGNTWSVYGGRQPGPARGSVKWRTLLERTLSQGGPRLFIRPAFDSRGQPDHLVIINRIIDGDETVASAEFLPLYRQLGRLTDYDRLQLNRTIALLDQLPQQVLSITVSADSLMQQAFVVWLRDTLMQCGKSQRQHIMFELVEADLCQHLGQLRPALRLLTGLGCRLTVSQAGLTMVSTAYITAVPVTLLKLHPGLVRDIDRRAENRLFVQSLSEACLGTPTRVYATGVKTQSEWQTLTDHAVAGGQGDFFAPLTPLDQVVKKYSRRNA</sequence>
<dbReference type="SUPFAM" id="SSF55073">
    <property type="entry name" value="Nucleotide cyclase"/>
    <property type="match status" value="1"/>
</dbReference>
<comment type="caution">
    <text evidence="4">The sequence shown here is derived from an EMBL/GenBank/DDBJ whole genome shotgun (WGS) entry which is preliminary data.</text>
</comment>
<dbReference type="EMBL" id="SZPQ01000009">
    <property type="protein sequence ID" value="TKI06873.1"/>
    <property type="molecule type" value="Genomic_DNA"/>
</dbReference>
<evidence type="ECO:0000313" key="4">
    <source>
        <dbReference type="EMBL" id="TKI06873.1"/>
    </source>
</evidence>
<dbReference type="RefSeq" id="WP_136989621.1">
    <property type="nucleotide sequence ID" value="NZ_SZPQ01000009.1"/>
</dbReference>
<dbReference type="PROSITE" id="PS50887">
    <property type="entry name" value="GGDEF"/>
    <property type="match status" value="1"/>
</dbReference>
<dbReference type="SMART" id="SM00267">
    <property type="entry name" value="GGDEF"/>
    <property type="match status" value="1"/>
</dbReference>
<accession>A0ABY2SM45</accession>
<organism evidence="4 5">
    <name type="scientific">Martelella alba</name>
    <dbReference type="NCBI Taxonomy" id="2590451"/>
    <lineage>
        <taxon>Bacteria</taxon>
        <taxon>Pseudomonadati</taxon>
        <taxon>Pseudomonadota</taxon>
        <taxon>Alphaproteobacteria</taxon>
        <taxon>Hyphomicrobiales</taxon>
        <taxon>Aurantimonadaceae</taxon>
        <taxon>Martelella</taxon>
    </lineage>
</organism>
<keyword evidence="1" id="KW-0812">Transmembrane</keyword>
<dbReference type="CDD" id="cd01948">
    <property type="entry name" value="EAL"/>
    <property type="match status" value="1"/>
</dbReference>
<name>A0ABY2SM45_9HYPH</name>
<reference evidence="4 5" key="1">
    <citation type="submission" date="2019-04" db="EMBL/GenBank/DDBJ databases">
        <authorList>
            <person name="Li M."/>
            <person name="Gao C."/>
        </authorList>
    </citation>
    <scope>NUCLEOTIDE SEQUENCE [LARGE SCALE GENOMIC DNA]</scope>
    <source>
        <strain evidence="4 5">BGMRC 2031</strain>
    </source>
</reference>
<dbReference type="InterPro" id="IPR043128">
    <property type="entry name" value="Rev_trsase/Diguanyl_cyclase"/>
</dbReference>
<dbReference type="InterPro" id="IPR029787">
    <property type="entry name" value="Nucleotide_cyclase"/>
</dbReference>
<proteinExistence type="predicted"/>
<dbReference type="Gene3D" id="3.20.20.450">
    <property type="entry name" value="EAL domain"/>
    <property type="match status" value="1"/>
</dbReference>
<dbReference type="InterPro" id="IPR035919">
    <property type="entry name" value="EAL_sf"/>
</dbReference>
<dbReference type="Gene3D" id="3.30.70.270">
    <property type="match status" value="1"/>
</dbReference>
<feature type="transmembrane region" description="Helical" evidence="1">
    <location>
        <begin position="134"/>
        <end position="156"/>
    </location>
</feature>
<dbReference type="PANTHER" id="PTHR33121">
    <property type="entry name" value="CYCLIC DI-GMP PHOSPHODIESTERASE PDEF"/>
    <property type="match status" value="1"/>
</dbReference>
<dbReference type="InterPro" id="IPR000160">
    <property type="entry name" value="GGDEF_dom"/>
</dbReference>
<dbReference type="InterPro" id="IPR001633">
    <property type="entry name" value="EAL_dom"/>
</dbReference>
<gene>
    <name evidence="4" type="primary">csrD</name>
    <name evidence="4" type="ORF">FCN80_07910</name>
</gene>
<dbReference type="InterPro" id="IPR033423">
    <property type="entry name" value="GAPES4"/>
</dbReference>
<keyword evidence="1" id="KW-1133">Transmembrane helix</keyword>
<dbReference type="InterPro" id="IPR050706">
    <property type="entry name" value="Cyclic-di-GMP_PDE-like"/>
</dbReference>
<dbReference type="NCBIfam" id="NF008281">
    <property type="entry name" value="PRK11059.1"/>
    <property type="match status" value="1"/>
</dbReference>
<dbReference type="Pfam" id="PF00990">
    <property type="entry name" value="GGDEF"/>
    <property type="match status" value="1"/>
</dbReference>
<evidence type="ECO:0000256" key="1">
    <source>
        <dbReference type="SAM" id="Phobius"/>
    </source>
</evidence>
<feature type="domain" description="EAL" evidence="2">
    <location>
        <begin position="393"/>
        <end position="641"/>
    </location>
</feature>
<protein>
    <submittedName>
        <fullName evidence="4">RNase E specificity factor CsrD</fullName>
    </submittedName>
</protein>
<dbReference type="Pfam" id="PF00563">
    <property type="entry name" value="EAL"/>
    <property type="match status" value="1"/>
</dbReference>
<dbReference type="SUPFAM" id="SSF141868">
    <property type="entry name" value="EAL domain-like"/>
    <property type="match status" value="1"/>
</dbReference>
<feature type="domain" description="GGDEF" evidence="3">
    <location>
        <begin position="251"/>
        <end position="384"/>
    </location>
</feature>
<dbReference type="SMART" id="SM00052">
    <property type="entry name" value="EAL"/>
    <property type="match status" value="1"/>
</dbReference>
<evidence type="ECO:0000259" key="2">
    <source>
        <dbReference type="PROSITE" id="PS50883"/>
    </source>
</evidence>
<keyword evidence="1" id="KW-0472">Membrane</keyword>
<dbReference type="Pfam" id="PF17157">
    <property type="entry name" value="GAPES4"/>
    <property type="match status" value="1"/>
</dbReference>
<evidence type="ECO:0000313" key="5">
    <source>
        <dbReference type="Proteomes" id="UP000305202"/>
    </source>
</evidence>
<dbReference type="PROSITE" id="PS50883">
    <property type="entry name" value="EAL"/>
    <property type="match status" value="1"/>
</dbReference>
<evidence type="ECO:0000259" key="3">
    <source>
        <dbReference type="PROSITE" id="PS50887"/>
    </source>
</evidence>
<dbReference type="Proteomes" id="UP000305202">
    <property type="component" value="Unassembled WGS sequence"/>
</dbReference>
<dbReference type="PANTHER" id="PTHR33121:SF32">
    <property type="entry name" value="RNASE E SPECIFICITY FACTOR CSRD"/>
    <property type="match status" value="1"/>
</dbReference>
<keyword evidence="5" id="KW-1185">Reference proteome</keyword>